<evidence type="ECO:0000313" key="2">
    <source>
        <dbReference type="EMBL" id="OBZ66249.1"/>
    </source>
</evidence>
<accession>A0A1C7LQS8</accession>
<sequence length="90" mass="9336">MEANVLPTALGLPARDTKSRARVGSGCRAISLSNPTGASSSEPSLSISSTGSIPSAAARARSVRALSTTAGYDPSFGGCWVRRFELLPYY</sequence>
<feature type="region of interest" description="Disordered" evidence="1">
    <location>
        <begin position="32"/>
        <end position="51"/>
    </location>
</feature>
<evidence type="ECO:0000313" key="3">
    <source>
        <dbReference type="Proteomes" id="UP000092993"/>
    </source>
</evidence>
<protein>
    <submittedName>
        <fullName evidence="2">Uncharacterized protein</fullName>
    </submittedName>
</protein>
<dbReference type="AlphaFoldDB" id="A0A1C7LQS8"/>
<reference evidence="2 3" key="1">
    <citation type="submission" date="2016-03" db="EMBL/GenBank/DDBJ databases">
        <title>Whole genome sequencing of Grifola frondosa 9006-11.</title>
        <authorList>
            <person name="Min B."/>
            <person name="Park H."/>
            <person name="Kim J.-G."/>
            <person name="Cho H."/>
            <person name="Oh Y.-L."/>
            <person name="Kong W.-S."/>
            <person name="Choi I.-G."/>
        </authorList>
    </citation>
    <scope>NUCLEOTIDE SEQUENCE [LARGE SCALE GENOMIC DNA]</scope>
    <source>
        <strain evidence="2 3">9006-11</strain>
    </source>
</reference>
<evidence type="ECO:0000256" key="1">
    <source>
        <dbReference type="SAM" id="MobiDB-lite"/>
    </source>
</evidence>
<gene>
    <name evidence="2" type="ORF">A0H81_13706</name>
</gene>
<organism evidence="2 3">
    <name type="scientific">Grifola frondosa</name>
    <name type="common">Maitake</name>
    <name type="synonym">Polyporus frondosus</name>
    <dbReference type="NCBI Taxonomy" id="5627"/>
    <lineage>
        <taxon>Eukaryota</taxon>
        <taxon>Fungi</taxon>
        <taxon>Dikarya</taxon>
        <taxon>Basidiomycota</taxon>
        <taxon>Agaricomycotina</taxon>
        <taxon>Agaricomycetes</taxon>
        <taxon>Polyporales</taxon>
        <taxon>Grifolaceae</taxon>
        <taxon>Grifola</taxon>
    </lineage>
</organism>
<name>A0A1C7LQS8_GRIFR</name>
<proteinExistence type="predicted"/>
<comment type="caution">
    <text evidence="2">The sequence shown here is derived from an EMBL/GenBank/DDBJ whole genome shotgun (WGS) entry which is preliminary data.</text>
</comment>
<dbReference type="Proteomes" id="UP000092993">
    <property type="component" value="Unassembled WGS sequence"/>
</dbReference>
<keyword evidence="3" id="KW-1185">Reference proteome</keyword>
<feature type="compositionally biased region" description="Low complexity" evidence="1">
    <location>
        <begin position="37"/>
        <end position="51"/>
    </location>
</feature>
<dbReference type="EMBL" id="LUGG01000032">
    <property type="protein sequence ID" value="OBZ66249.1"/>
    <property type="molecule type" value="Genomic_DNA"/>
</dbReference>